<dbReference type="OrthoDB" id="9991913at2759"/>
<keyword evidence="7" id="KW-1185">Reference proteome</keyword>
<dbReference type="InterPro" id="IPR050223">
    <property type="entry name" value="D-isomer_2-hydroxyacid_DH"/>
</dbReference>
<feature type="domain" description="D-isomer specific 2-hydroxyacid dehydrogenase NAD-binding" evidence="5">
    <location>
        <begin position="121"/>
        <end position="297"/>
    </location>
</feature>
<evidence type="ECO:0000256" key="3">
    <source>
        <dbReference type="RuleBase" id="RU003719"/>
    </source>
</evidence>
<sequence>MTARPKVLLLGEIKHAHDAWRSISDVADIVTPQAKNRNDFITEARSGVFDGVVAAYRTFKSLDTTGFIDGELLDNMPTSLRFICHNGAGYDHVNVAACTAHNILLSNTPTAVDDATADITLWLLLGALRNLPLSMATLRSGQWRGSPPLALGHDPQDKVLGILGMGGIGRCLANKARAAFGMRIRYHNRSRLPPELEAGAEYVDFDTLLAQSDVLSLNLPLNTTTHHTISTPQFALMKQGIIIINTARGAVIHEAALVDALASGRVASVGLDVYEDEPNIHPDLLANDRVLLLPHMGTWSVETQIKMEECAISNVHMAITQKKLRTIVPEQKHLTPEHSLGAFT</sequence>
<comment type="similarity">
    <text evidence="1 3">Belongs to the D-isomer specific 2-hydroxyacid dehydrogenase family.</text>
</comment>
<evidence type="ECO:0000256" key="2">
    <source>
        <dbReference type="ARBA" id="ARBA00023002"/>
    </source>
</evidence>
<feature type="domain" description="D-isomer specific 2-hydroxyacid dehydrogenase catalytic" evidence="4">
    <location>
        <begin position="16"/>
        <end position="328"/>
    </location>
</feature>
<gene>
    <name evidence="6" type="ORF">CDD82_1429</name>
</gene>
<protein>
    <recommendedName>
        <fullName evidence="8">D-isomer specific 2-hydroxyacid dehydrogenase NAD-binding domain-containing protein</fullName>
    </recommendedName>
</protein>
<dbReference type="SUPFAM" id="SSF52283">
    <property type="entry name" value="Formate/glycerate dehydrogenase catalytic domain-like"/>
    <property type="match status" value="1"/>
</dbReference>
<dbReference type="PANTHER" id="PTHR10996">
    <property type="entry name" value="2-HYDROXYACID DEHYDROGENASE-RELATED"/>
    <property type="match status" value="1"/>
</dbReference>
<dbReference type="GO" id="GO:0016618">
    <property type="term" value="F:hydroxypyruvate reductase [NAD(P)H] activity"/>
    <property type="evidence" value="ECO:0007669"/>
    <property type="project" value="TreeGrafter"/>
</dbReference>
<dbReference type="PANTHER" id="PTHR10996:SF269">
    <property type="entry name" value="HYPOTHETICAL D-ISOMER SPECIFIC 2-HYDROXYACID DEHYDROGENASE (EUROFUNG)"/>
    <property type="match status" value="1"/>
</dbReference>
<dbReference type="GO" id="GO:0030267">
    <property type="term" value="F:glyoxylate reductase (NADPH) activity"/>
    <property type="evidence" value="ECO:0007669"/>
    <property type="project" value="TreeGrafter"/>
</dbReference>
<dbReference type="Proteomes" id="UP000224854">
    <property type="component" value="Unassembled WGS sequence"/>
</dbReference>
<dbReference type="EMBL" id="NJEU01000143">
    <property type="protein sequence ID" value="PHH80925.1"/>
    <property type="molecule type" value="Genomic_DNA"/>
</dbReference>
<proteinExistence type="inferred from homology"/>
<evidence type="ECO:0000259" key="5">
    <source>
        <dbReference type="Pfam" id="PF02826"/>
    </source>
</evidence>
<dbReference type="Pfam" id="PF02826">
    <property type="entry name" value="2-Hacid_dh_C"/>
    <property type="match status" value="1"/>
</dbReference>
<dbReference type="SUPFAM" id="SSF51735">
    <property type="entry name" value="NAD(P)-binding Rossmann-fold domains"/>
    <property type="match status" value="1"/>
</dbReference>
<dbReference type="CDD" id="cd12168">
    <property type="entry name" value="Mand_dh_like"/>
    <property type="match status" value="1"/>
</dbReference>
<dbReference type="InterPro" id="IPR036291">
    <property type="entry name" value="NAD(P)-bd_dom_sf"/>
</dbReference>
<keyword evidence="2 3" id="KW-0560">Oxidoreductase</keyword>
<evidence type="ECO:0000256" key="1">
    <source>
        <dbReference type="ARBA" id="ARBA00005854"/>
    </source>
</evidence>
<dbReference type="GO" id="GO:0005829">
    <property type="term" value="C:cytosol"/>
    <property type="evidence" value="ECO:0007669"/>
    <property type="project" value="TreeGrafter"/>
</dbReference>
<dbReference type="GO" id="GO:0051287">
    <property type="term" value="F:NAD binding"/>
    <property type="evidence" value="ECO:0007669"/>
    <property type="project" value="InterPro"/>
</dbReference>
<reference evidence="6 7" key="1">
    <citation type="submission" date="2017-06" db="EMBL/GenBank/DDBJ databases">
        <title>Ant-infecting Ophiocordyceps genomes reveal a high diversity of potential behavioral manipulation genes and a possible major role for enterotoxins.</title>
        <authorList>
            <person name="De Bekker C."/>
            <person name="Evans H.C."/>
            <person name="Brachmann A."/>
            <person name="Hughes D.P."/>
        </authorList>
    </citation>
    <scope>NUCLEOTIDE SEQUENCE [LARGE SCALE GENOMIC DNA]</scope>
    <source>
        <strain evidence="6 7">1348a</strain>
    </source>
</reference>
<dbReference type="InterPro" id="IPR006139">
    <property type="entry name" value="D-isomer_2_OHA_DH_cat_dom"/>
</dbReference>
<dbReference type="PROSITE" id="PS00065">
    <property type="entry name" value="D_2_HYDROXYACID_DH_1"/>
    <property type="match status" value="1"/>
</dbReference>
<name>A0A2C5ZG52_9HYPO</name>
<comment type="caution">
    <text evidence="6">The sequence shown here is derived from an EMBL/GenBank/DDBJ whole genome shotgun (WGS) entry which is preliminary data.</text>
</comment>
<dbReference type="Gene3D" id="3.40.50.720">
    <property type="entry name" value="NAD(P)-binding Rossmann-like Domain"/>
    <property type="match status" value="2"/>
</dbReference>
<dbReference type="FunFam" id="3.40.50.720:FF:000026">
    <property type="entry name" value="Glyoxylate/hydroxypyruvate reductase B"/>
    <property type="match status" value="1"/>
</dbReference>
<dbReference type="Pfam" id="PF00389">
    <property type="entry name" value="2-Hacid_dh"/>
    <property type="match status" value="1"/>
</dbReference>
<dbReference type="InterPro" id="IPR006140">
    <property type="entry name" value="D-isomer_DH_NAD-bd"/>
</dbReference>
<evidence type="ECO:0000313" key="6">
    <source>
        <dbReference type="EMBL" id="PHH80925.1"/>
    </source>
</evidence>
<evidence type="ECO:0008006" key="8">
    <source>
        <dbReference type="Google" id="ProtNLM"/>
    </source>
</evidence>
<dbReference type="AlphaFoldDB" id="A0A2C5ZG52"/>
<organism evidence="6 7">
    <name type="scientific">Ophiocordyceps australis</name>
    <dbReference type="NCBI Taxonomy" id="1399860"/>
    <lineage>
        <taxon>Eukaryota</taxon>
        <taxon>Fungi</taxon>
        <taxon>Dikarya</taxon>
        <taxon>Ascomycota</taxon>
        <taxon>Pezizomycotina</taxon>
        <taxon>Sordariomycetes</taxon>
        <taxon>Hypocreomycetidae</taxon>
        <taxon>Hypocreales</taxon>
        <taxon>Ophiocordycipitaceae</taxon>
        <taxon>Ophiocordyceps</taxon>
    </lineage>
</organism>
<accession>A0A2C5ZG52</accession>
<evidence type="ECO:0000259" key="4">
    <source>
        <dbReference type="Pfam" id="PF00389"/>
    </source>
</evidence>
<evidence type="ECO:0000313" key="7">
    <source>
        <dbReference type="Proteomes" id="UP000224854"/>
    </source>
</evidence>
<dbReference type="InterPro" id="IPR029752">
    <property type="entry name" value="D-isomer_DH_CS1"/>
</dbReference>